<name>A0ABQ9WKG2_9EUKA</name>
<gene>
    <name evidence="1" type="ORF">BLNAU_25128</name>
</gene>
<evidence type="ECO:0008006" key="3">
    <source>
        <dbReference type="Google" id="ProtNLM"/>
    </source>
</evidence>
<proteinExistence type="predicted"/>
<organism evidence="1 2">
    <name type="scientific">Blattamonas nauphoetae</name>
    <dbReference type="NCBI Taxonomy" id="2049346"/>
    <lineage>
        <taxon>Eukaryota</taxon>
        <taxon>Metamonada</taxon>
        <taxon>Preaxostyla</taxon>
        <taxon>Oxymonadida</taxon>
        <taxon>Blattamonas</taxon>
    </lineage>
</organism>
<evidence type="ECO:0000313" key="1">
    <source>
        <dbReference type="EMBL" id="KAK2939966.1"/>
    </source>
</evidence>
<sequence>MIQKDNVFRNNVHKCLCALAVVFGSTHVAGAIVEKLLPLRVSRKCTGRCSGSPRSVGGWHRKTGVWELWIASAVVVWSAVPFSTTERGVAVRRAGSAVSVFFPIDAVVLSLVARSLLAEHAVAGIPCSALAEPSERHC</sequence>
<dbReference type="EMBL" id="JARBJD010000787">
    <property type="protein sequence ID" value="KAK2939966.1"/>
    <property type="molecule type" value="Genomic_DNA"/>
</dbReference>
<dbReference type="Proteomes" id="UP001281761">
    <property type="component" value="Unassembled WGS sequence"/>
</dbReference>
<keyword evidence="2" id="KW-1185">Reference proteome</keyword>
<reference evidence="1 2" key="1">
    <citation type="journal article" date="2022" name="bioRxiv">
        <title>Genomics of Preaxostyla Flagellates Illuminates Evolutionary Transitions and the Path Towards Mitochondrial Loss.</title>
        <authorList>
            <person name="Novak L.V.F."/>
            <person name="Treitli S.C."/>
            <person name="Pyrih J."/>
            <person name="Halakuc P."/>
            <person name="Pipaliya S.V."/>
            <person name="Vacek V."/>
            <person name="Brzon O."/>
            <person name="Soukal P."/>
            <person name="Eme L."/>
            <person name="Dacks J.B."/>
            <person name="Karnkowska A."/>
            <person name="Elias M."/>
            <person name="Hampl V."/>
        </authorList>
    </citation>
    <scope>NUCLEOTIDE SEQUENCE [LARGE SCALE GENOMIC DNA]</scope>
    <source>
        <strain evidence="1">NAU3</strain>
        <tissue evidence="1">Gut</tissue>
    </source>
</reference>
<accession>A0ABQ9WKG2</accession>
<protein>
    <recommendedName>
        <fullName evidence="3">Secreted protein</fullName>
    </recommendedName>
</protein>
<comment type="caution">
    <text evidence="1">The sequence shown here is derived from an EMBL/GenBank/DDBJ whole genome shotgun (WGS) entry which is preliminary data.</text>
</comment>
<evidence type="ECO:0000313" key="2">
    <source>
        <dbReference type="Proteomes" id="UP001281761"/>
    </source>
</evidence>